<dbReference type="Gene3D" id="1.20.58.1120">
    <property type="match status" value="1"/>
</dbReference>
<dbReference type="Pfam" id="PF08385">
    <property type="entry name" value="DHC_N1"/>
    <property type="match status" value="2"/>
</dbReference>
<dbReference type="FunFam" id="1.10.8.710:FF:000001">
    <property type="entry name" value="Dynein axonemal heavy chain 2"/>
    <property type="match status" value="1"/>
</dbReference>
<comment type="similarity">
    <text evidence="2">Belongs to the dynein heavy chain family.</text>
</comment>
<dbReference type="InterPro" id="IPR035699">
    <property type="entry name" value="AAA_6"/>
</dbReference>
<evidence type="ECO:0000313" key="18">
    <source>
        <dbReference type="Proteomes" id="UP000516260"/>
    </source>
</evidence>
<accession>A0A4Z2BG36</accession>
<evidence type="ECO:0000256" key="1">
    <source>
        <dbReference type="ARBA" id="ARBA00004430"/>
    </source>
</evidence>
<keyword evidence="13" id="KW-0966">Cell projection</keyword>
<dbReference type="FunFam" id="3.20.180.20:FF:000003">
    <property type="entry name" value="Dynein heavy chain 12, axonemal"/>
    <property type="match status" value="1"/>
</dbReference>
<reference evidence="17 18" key="1">
    <citation type="submission" date="2019-04" db="EMBL/GenBank/DDBJ databases">
        <title>The sequence and de novo assembly of Takifugu bimaculatus genome using PacBio and Hi-C technologies.</title>
        <authorList>
            <person name="Xu P."/>
            <person name="Liu B."/>
            <person name="Zhou Z."/>
        </authorList>
    </citation>
    <scope>NUCLEOTIDE SEQUENCE [LARGE SCALE GENOMIC DNA]</scope>
    <source>
        <strain evidence="17">TB-2018</strain>
        <tissue evidence="17">Muscle</tissue>
    </source>
</reference>
<evidence type="ECO:0000259" key="15">
    <source>
        <dbReference type="Pfam" id="PF08393"/>
    </source>
</evidence>
<keyword evidence="8" id="KW-0243">Dynein</keyword>
<dbReference type="Gene3D" id="1.20.140.100">
    <property type="entry name" value="Dynein heavy chain, N-terminal domain 2"/>
    <property type="match status" value="1"/>
</dbReference>
<proteinExistence type="inferred from homology"/>
<dbReference type="Gene3D" id="3.40.50.300">
    <property type="entry name" value="P-loop containing nucleotide triphosphate hydrolases"/>
    <property type="match status" value="2"/>
</dbReference>
<keyword evidence="10" id="KW-0969">Cilium</keyword>
<keyword evidence="11" id="KW-0505">Motor protein</keyword>
<dbReference type="Gene3D" id="1.10.8.710">
    <property type="match status" value="1"/>
</dbReference>
<dbReference type="Gene3D" id="3.20.180.20">
    <property type="entry name" value="Dynein heavy chain, N-terminal domain 2"/>
    <property type="match status" value="1"/>
</dbReference>
<dbReference type="GO" id="GO:0005874">
    <property type="term" value="C:microtubule"/>
    <property type="evidence" value="ECO:0007669"/>
    <property type="project" value="UniProtKB-KW"/>
</dbReference>
<keyword evidence="5" id="KW-0677">Repeat</keyword>
<dbReference type="Gene3D" id="1.10.287.2620">
    <property type="match status" value="1"/>
</dbReference>
<evidence type="ECO:0000259" key="14">
    <source>
        <dbReference type="Pfam" id="PF08385"/>
    </source>
</evidence>
<feature type="domain" description="Dynein heavy chain tail" evidence="14">
    <location>
        <begin position="82"/>
        <end position="394"/>
    </location>
</feature>
<evidence type="ECO:0000256" key="7">
    <source>
        <dbReference type="ARBA" id="ARBA00022840"/>
    </source>
</evidence>
<feature type="domain" description="Dynein heavy chain tail" evidence="14">
    <location>
        <begin position="3"/>
        <end position="66"/>
    </location>
</feature>
<sequence length="1710" mass="196863">DHSEQAAVNVKFLSLLKKPCEELEQLKPSEVAPKMKRIINLIYTIWANNHHYSSNEKISDLVLMVCDCQHQFARWEDGHQRPLPIFSGSQGPEFSSALLEIECSFHLSLQKLRSCDKAILDILNIKWCSEFNKFCVTVNDLEMMMQTLITSIFSTVFSVEEGVRLLDIFEPLSTREAMKRTLQEKAEEVFNMFKKQLRMVLDQTNKNISFPEQLPQVADVVQYIRDSKHSLARPLEVLWKAGLLSEVCTGEQVLYTHSQTTQFLEEMERKTFADWSQNLEVQYLKRLEQPLMVRCKDNITKLDLNFDNQLLDLFSEIHKWDKLRYEIPQCASDIYQHRQELEGLREETLLLIKNYNRIIGLLSRDEMGLFQGYINVLDTKICPGLTKVMWSFMGTAKDFIQDCIVHVDKFQALISRYKSINLSISSLCQQMSETFLIALDGKTIYRNLEFEDAQETHQQNQLKILRSAHGNIVQFMTLIYSFFSKDGSQVQNHFETYAKKVDHIVEEALRSNIKQCMTQLCRAVSGDNKTSLSPLFKVLLTLRQASPTATPKIEFSPSLKKLEKNVNMLPQLIGTISEFKRLPELISCKESQEKPIHISIGQDEEIGKIQAAVTAGMSAIVEQIYIYRKSWDKYKGIWETDKDSFVQRYGRLNTPVSSFDADLNRYTEKANTIEQEDTLVNIQAVQIDCSPLKSLLVQDLHGRLNGEWDLFQHKLVDCDQTLQEQKEKFKNNLLLSSQDFREKTKLALKDFGQTGPFNSSLGCDLAMKEIVGFRNQLEALRQEESTVLQGLSFFKIEQPPFRAITILEKDVDSLQEVWEVNLDWNRNWNVWKVGQFATLQTESMESTTQEMFKRLQKLQRELKDKQWEIIDFCKSKIDQFRRILPLIVNLRNPAMRDRHWQEIGGDLHYTIDPTSPDFTLDKIISLGFDMHSDKICEVSGASSKELSIEQGLENIQMTWDKIFLDVEPYKDEGHFWLRGTEEVFQALEDNQVVLSTMKASHFVKAFEKEVDCWERRLSLVLEVVEMILTVQRQWIYLENIFRGKDIREQLPRECKEFESASSMWKSVMSRLHSDNRALHGTHHPGLLEKLSLMNIKLEEIQKALDMYLETKRQIFPRFYFLSNDDVLEILGQSQNPQAMQPHLKKCFDNIKSLRMEVMANKKPVATGMFSADGEFVSFNKPVSLDNPVELWLCDVEKIMRSTLKDTLIRCLNALKKMSAHREKWLMEWPGQMVITASQIQWTTNVTKALLTCKERGDSAALKSIKKKQVSMLHGYSEIIRGNLSKVQRLKIVALVTVEVHARDVIDKLAKAGCKDTNAFDWLSQLRLYWEKDQNDCIIRQTNTHFKYGYEYLGNSGRLVITPLTDRCYMTLTTALHLHRGGSPKGPAGTGKTETVKDLGKALSMYVIVVNCSEGLDYKSMGRMFSGLAQTGAWACYDEFNRINIEVLSVVAQQILSILSALSARQLKFHFEGYHIRLISSCGIFITMNPGYAGRTELPDNLKSMFRPISMVVPDSTQIAEILLFAEGFDNCKLLAKKVFTLYSLAMQQLSKQDHYDFGLRALTSLLRYAGKKRRSCSGVPNEEVLLMAMKDMNIAKLTSTDLPLFNGITQDLFPAVETPTIDYGMLEEVIKVELHQSGLQVTPFTMTKVIQFYETKNSRHSSMLVGKTGCGKSVTWKILQRAITTMHHKAEPGFQTVQVGEEKRGMQHYF</sequence>
<dbReference type="InterPro" id="IPR042222">
    <property type="entry name" value="Dynein_2_N"/>
</dbReference>
<evidence type="ECO:0000256" key="13">
    <source>
        <dbReference type="ARBA" id="ARBA00023273"/>
    </source>
</evidence>
<evidence type="ECO:0000256" key="8">
    <source>
        <dbReference type="ARBA" id="ARBA00023017"/>
    </source>
</evidence>
<dbReference type="SUPFAM" id="SSF52540">
    <property type="entry name" value="P-loop containing nucleoside triphosphate hydrolases"/>
    <property type="match status" value="1"/>
</dbReference>
<dbReference type="InterPro" id="IPR027417">
    <property type="entry name" value="P-loop_NTPase"/>
</dbReference>
<evidence type="ECO:0000259" key="16">
    <source>
        <dbReference type="Pfam" id="PF12774"/>
    </source>
</evidence>
<gene>
    <name evidence="17" type="ORF">fugu_004364</name>
</gene>
<dbReference type="PANTHER" id="PTHR45703">
    <property type="entry name" value="DYNEIN HEAVY CHAIN"/>
    <property type="match status" value="1"/>
</dbReference>
<dbReference type="GO" id="GO:0005930">
    <property type="term" value="C:axoneme"/>
    <property type="evidence" value="ECO:0007669"/>
    <property type="project" value="UniProtKB-SubCell"/>
</dbReference>
<comment type="caution">
    <text evidence="17">The sequence shown here is derived from an EMBL/GenBank/DDBJ whole genome shotgun (WGS) entry which is preliminary data.</text>
</comment>
<evidence type="ECO:0000256" key="9">
    <source>
        <dbReference type="ARBA" id="ARBA00023054"/>
    </source>
</evidence>
<dbReference type="FunFam" id="1.20.58.1120:FF:000012">
    <property type="entry name" value="Dynein, axonemal, heavy chain 2"/>
    <property type="match status" value="1"/>
</dbReference>
<evidence type="ECO:0000256" key="3">
    <source>
        <dbReference type="ARBA" id="ARBA00022490"/>
    </source>
</evidence>
<dbReference type="GO" id="GO:0051959">
    <property type="term" value="F:dynein light intermediate chain binding"/>
    <property type="evidence" value="ECO:0007669"/>
    <property type="project" value="InterPro"/>
</dbReference>
<evidence type="ECO:0000256" key="6">
    <source>
        <dbReference type="ARBA" id="ARBA00022741"/>
    </source>
</evidence>
<evidence type="ECO:0000256" key="10">
    <source>
        <dbReference type="ARBA" id="ARBA00023069"/>
    </source>
</evidence>
<name>A0A4Z2BG36_9TELE</name>
<feature type="domain" description="Dynein heavy chain hydrolytic ATP-binding dynein motor region" evidence="16">
    <location>
        <begin position="1347"/>
        <end position="1673"/>
    </location>
</feature>
<dbReference type="GO" id="GO:0007018">
    <property type="term" value="P:microtubule-based movement"/>
    <property type="evidence" value="ECO:0007669"/>
    <property type="project" value="InterPro"/>
</dbReference>
<protein>
    <recommendedName>
        <fullName evidence="19">Dynein, axonemal, heavy chain 2</fullName>
    </recommendedName>
</protein>
<dbReference type="FunFam" id="1.20.140.100:FF:000006">
    <property type="entry name" value="dynein heavy chain 2, axonemal"/>
    <property type="match status" value="1"/>
</dbReference>
<evidence type="ECO:0000256" key="11">
    <source>
        <dbReference type="ARBA" id="ARBA00023175"/>
    </source>
</evidence>
<keyword evidence="3" id="KW-0963">Cytoplasm</keyword>
<dbReference type="FunFam" id="3.40.50.300:FF:000044">
    <property type="entry name" value="Dynein heavy chain 5, axonemal"/>
    <property type="match status" value="1"/>
</dbReference>
<dbReference type="InterPro" id="IPR013594">
    <property type="entry name" value="Dynein_heavy_tail"/>
</dbReference>
<dbReference type="EMBL" id="SWLE01000017">
    <property type="protein sequence ID" value="TNM90130.1"/>
    <property type="molecule type" value="Genomic_DNA"/>
</dbReference>
<dbReference type="GO" id="GO:0005524">
    <property type="term" value="F:ATP binding"/>
    <property type="evidence" value="ECO:0007669"/>
    <property type="project" value="UniProtKB-KW"/>
</dbReference>
<dbReference type="InterPro" id="IPR042228">
    <property type="entry name" value="Dynein_linker_3"/>
</dbReference>
<dbReference type="InterPro" id="IPR026983">
    <property type="entry name" value="DHC"/>
</dbReference>
<dbReference type="PANTHER" id="PTHR45703:SF32">
    <property type="entry name" value="DYNEINS HEAVY CHAIN"/>
    <property type="match status" value="1"/>
</dbReference>
<dbReference type="GO" id="GO:0030286">
    <property type="term" value="C:dynein complex"/>
    <property type="evidence" value="ECO:0007669"/>
    <property type="project" value="UniProtKB-KW"/>
</dbReference>
<keyword evidence="9" id="KW-0175">Coiled coil</keyword>
<evidence type="ECO:0000313" key="17">
    <source>
        <dbReference type="EMBL" id="TNM90130.1"/>
    </source>
</evidence>
<keyword evidence="12" id="KW-0206">Cytoskeleton</keyword>
<comment type="subcellular location">
    <subcellularLocation>
        <location evidence="1">Cytoplasm</location>
        <location evidence="1">Cytoskeleton</location>
        <location evidence="1">Cilium axoneme</location>
    </subcellularLocation>
</comment>
<evidence type="ECO:0008006" key="19">
    <source>
        <dbReference type="Google" id="ProtNLM"/>
    </source>
</evidence>
<evidence type="ECO:0000256" key="4">
    <source>
        <dbReference type="ARBA" id="ARBA00022701"/>
    </source>
</evidence>
<dbReference type="FunFam" id="1.10.287.2620:FF:000002">
    <property type="entry name" value="Dynein heavy chain 2, axonemal"/>
    <property type="match status" value="1"/>
</dbReference>
<dbReference type="GO" id="GO:0045505">
    <property type="term" value="F:dynein intermediate chain binding"/>
    <property type="evidence" value="ECO:0007669"/>
    <property type="project" value="InterPro"/>
</dbReference>
<dbReference type="Pfam" id="PF12774">
    <property type="entry name" value="AAA_6"/>
    <property type="match status" value="1"/>
</dbReference>
<dbReference type="Pfam" id="PF08393">
    <property type="entry name" value="DHC_N2"/>
    <property type="match status" value="1"/>
</dbReference>
<evidence type="ECO:0000256" key="2">
    <source>
        <dbReference type="ARBA" id="ARBA00008887"/>
    </source>
</evidence>
<organism evidence="17 18">
    <name type="scientific">Takifugu bimaculatus</name>
    <dbReference type="NCBI Taxonomy" id="433685"/>
    <lineage>
        <taxon>Eukaryota</taxon>
        <taxon>Metazoa</taxon>
        <taxon>Chordata</taxon>
        <taxon>Craniata</taxon>
        <taxon>Vertebrata</taxon>
        <taxon>Euteleostomi</taxon>
        <taxon>Actinopterygii</taxon>
        <taxon>Neopterygii</taxon>
        <taxon>Teleostei</taxon>
        <taxon>Neoteleostei</taxon>
        <taxon>Acanthomorphata</taxon>
        <taxon>Eupercaria</taxon>
        <taxon>Tetraodontiformes</taxon>
        <taxon>Tetradontoidea</taxon>
        <taxon>Tetraodontidae</taxon>
        <taxon>Takifugu</taxon>
    </lineage>
</organism>
<dbReference type="Proteomes" id="UP000516260">
    <property type="component" value="Chromosome 4"/>
</dbReference>
<dbReference type="InterPro" id="IPR013602">
    <property type="entry name" value="Dynein_heavy_linker"/>
</dbReference>
<feature type="non-terminal residue" evidence="17">
    <location>
        <position position="1710"/>
    </location>
</feature>
<keyword evidence="4" id="KW-0493">Microtubule</keyword>
<dbReference type="InterPro" id="IPR043157">
    <property type="entry name" value="Dynein_AAA1S"/>
</dbReference>
<keyword evidence="6" id="KW-0547">Nucleotide-binding</keyword>
<evidence type="ECO:0000256" key="12">
    <source>
        <dbReference type="ARBA" id="ARBA00023212"/>
    </source>
</evidence>
<feature type="domain" description="Dynein heavy chain linker" evidence="15">
    <location>
        <begin position="807"/>
        <end position="1209"/>
    </location>
</feature>
<keyword evidence="7" id="KW-0067">ATP-binding</keyword>
<keyword evidence="18" id="KW-1185">Reference proteome</keyword>
<evidence type="ECO:0000256" key="5">
    <source>
        <dbReference type="ARBA" id="ARBA00022737"/>
    </source>
</evidence>